<feature type="compositionally biased region" description="Basic residues" evidence="1">
    <location>
        <begin position="337"/>
        <end position="349"/>
    </location>
</feature>
<comment type="caution">
    <text evidence="2">The sequence shown here is derived from an EMBL/GenBank/DDBJ whole genome shotgun (WGS) entry which is preliminary data.</text>
</comment>
<feature type="region of interest" description="Disordered" evidence="1">
    <location>
        <begin position="276"/>
        <end position="417"/>
    </location>
</feature>
<feature type="compositionally biased region" description="Basic and acidic residues" evidence="1">
    <location>
        <begin position="308"/>
        <end position="336"/>
    </location>
</feature>
<dbReference type="EMBL" id="JAUEPT010000034">
    <property type="protein sequence ID" value="KAK0440372.1"/>
    <property type="molecule type" value="Genomic_DNA"/>
</dbReference>
<gene>
    <name evidence="2" type="ORF">EV421DRAFT_1905513</name>
</gene>
<dbReference type="Proteomes" id="UP001175226">
    <property type="component" value="Unassembled WGS sequence"/>
</dbReference>
<dbReference type="AlphaFoldDB" id="A0AA39MN33"/>
<evidence type="ECO:0000313" key="3">
    <source>
        <dbReference type="Proteomes" id="UP001175226"/>
    </source>
</evidence>
<proteinExistence type="predicted"/>
<evidence type="ECO:0000313" key="2">
    <source>
        <dbReference type="EMBL" id="KAK0440372.1"/>
    </source>
</evidence>
<keyword evidence="3" id="KW-1185">Reference proteome</keyword>
<evidence type="ECO:0000256" key="1">
    <source>
        <dbReference type="SAM" id="MobiDB-lite"/>
    </source>
</evidence>
<reference evidence="2" key="1">
    <citation type="submission" date="2023-06" db="EMBL/GenBank/DDBJ databases">
        <authorList>
            <consortium name="Lawrence Berkeley National Laboratory"/>
            <person name="Ahrendt S."/>
            <person name="Sahu N."/>
            <person name="Indic B."/>
            <person name="Wong-Bajracharya J."/>
            <person name="Merenyi Z."/>
            <person name="Ke H.-M."/>
            <person name="Monk M."/>
            <person name="Kocsube S."/>
            <person name="Drula E."/>
            <person name="Lipzen A."/>
            <person name="Balint B."/>
            <person name="Henrissat B."/>
            <person name="Andreopoulos B."/>
            <person name="Martin F.M."/>
            <person name="Harder C.B."/>
            <person name="Rigling D."/>
            <person name="Ford K.L."/>
            <person name="Foster G.D."/>
            <person name="Pangilinan J."/>
            <person name="Papanicolaou A."/>
            <person name="Barry K."/>
            <person name="LaButti K."/>
            <person name="Viragh M."/>
            <person name="Koriabine M."/>
            <person name="Yan M."/>
            <person name="Riley R."/>
            <person name="Champramary S."/>
            <person name="Plett K.L."/>
            <person name="Tsai I.J."/>
            <person name="Slot J."/>
            <person name="Sipos G."/>
            <person name="Plett J."/>
            <person name="Nagy L.G."/>
            <person name="Grigoriev I.V."/>
        </authorList>
    </citation>
    <scope>NUCLEOTIDE SEQUENCE</scope>
    <source>
        <strain evidence="2">FPL87.14</strain>
    </source>
</reference>
<organism evidence="2 3">
    <name type="scientific">Armillaria borealis</name>
    <dbReference type="NCBI Taxonomy" id="47425"/>
    <lineage>
        <taxon>Eukaryota</taxon>
        <taxon>Fungi</taxon>
        <taxon>Dikarya</taxon>
        <taxon>Basidiomycota</taxon>
        <taxon>Agaricomycotina</taxon>
        <taxon>Agaricomycetes</taxon>
        <taxon>Agaricomycetidae</taxon>
        <taxon>Agaricales</taxon>
        <taxon>Marasmiineae</taxon>
        <taxon>Physalacriaceae</taxon>
        <taxon>Armillaria</taxon>
    </lineage>
</organism>
<accession>A0AA39MN33</accession>
<sequence>MSNSQMPTSMTMTAASPRPDCPMLNAEHGKWLKDNFFAGYIQAVDDAKAKKPNVARVQGPGKDFVTNHILHPFIEHFWTHANEPNTGKVKKYLENHYKTFDKNAAIDIHTQPPPPHRTNAKEQFRIANAEQISDERTRHAAERNIPNDLDLYREVISDMWEAASASELDRYTKKAEDVNTSIATGPTVTEVYKLQPYLPEATEAALSRLIGFRHNQFGKVAWVAHCVYEDEQGVVQHKACVIFRLTWSAIPDNALQNEEYRTNVCTWAARGFDADKETAPNEGQKPSQELSGDGDKLARMRATRRSKMHWEKADQDTHNQAEKDAHDKAEEDERKKAEKKKSNGKGGCKRKADIVEADNVNTDISSPPKSKKSRSRPPMTTSEMAPDASSGPRRSVRTGKGENPNNYKLAAGKYKGK</sequence>
<protein>
    <submittedName>
        <fullName evidence="2">Uncharacterized protein</fullName>
    </submittedName>
</protein>
<name>A0AA39MN33_9AGAR</name>